<accession>A0AB34JBI5</accession>
<organism evidence="3 4">
    <name type="scientific">Prymnesium parvum</name>
    <name type="common">Toxic golden alga</name>
    <dbReference type="NCBI Taxonomy" id="97485"/>
    <lineage>
        <taxon>Eukaryota</taxon>
        <taxon>Haptista</taxon>
        <taxon>Haptophyta</taxon>
        <taxon>Prymnesiophyceae</taxon>
        <taxon>Prymnesiales</taxon>
        <taxon>Prymnesiaceae</taxon>
        <taxon>Prymnesium</taxon>
    </lineage>
</organism>
<feature type="compositionally biased region" description="Basic and acidic residues" evidence="1">
    <location>
        <begin position="124"/>
        <end position="139"/>
    </location>
</feature>
<name>A0AB34JBI5_PRYPA</name>
<feature type="chain" id="PRO_5044248293" evidence="2">
    <location>
        <begin position="18"/>
        <end position="570"/>
    </location>
</feature>
<comment type="caution">
    <text evidence="3">The sequence shown here is derived from an EMBL/GenBank/DDBJ whole genome shotgun (WGS) entry which is preliminary data.</text>
</comment>
<dbReference type="PANTHER" id="PTHR35482">
    <property type="entry name" value="CYTOCHROME C OXIDASE SUBUNIT"/>
    <property type="match status" value="1"/>
</dbReference>
<feature type="compositionally biased region" description="Basic and acidic residues" evidence="1">
    <location>
        <begin position="40"/>
        <end position="62"/>
    </location>
</feature>
<feature type="signal peptide" evidence="2">
    <location>
        <begin position="1"/>
        <end position="17"/>
    </location>
</feature>
<keyword evidence="4" id="KW-1185">Reference proteome</keyword>
<keyword evidence="2" id="KW-0732">Signal</keyword>
<dbReference type="EMBL" id="JBGBPQ010000010">
    <property type="protein sequence ID" value="KAL1518921.1"/>
    <property type="molecule type" value="Genomic_DNA"/>
</dbReference>
<dbReference type="Proteomes" id="UP001515480">
    <property type="component" value="Unassembled WGS sequence"/>
</dbReference>
<evidence type="ECO:0000256" key="2">
    <source>
        <dbReference type="SAM" id="SignalP"/>
    </source>
</evidence>
<evidence type="ECO:0000313" key="4">
    <source>
        <dbReference type="Proteomes" id="UP001515480"/>
    </source>
</evidence>
<feature type="region of interest" description="Disordered" evidence="1">
    <location>
        <begin position="17"/>
        <end position="165"/>
    </location>
</feature>
<sequence length="570" mass="61265">MDSLVLLALLPLALSPALPPRVQPSGRSRLPPVSMQQSEWAKRPMKDINKAGPSEERQRKINELMTKLRARGSVGDESLTGSTTPTYVPLHERPEVLSAAAEAAEKAKAAAEAEAEAQEWLRLSPEEQLARAQQGREEEAPSESAARQTTSGIGGTWTGEEAAKVKKHKPKVSTWGVFDRPADISKAYGGGRRIGVGGYQESAEEREKKKALLAEKMKEYRKSLGIDSSVEEEHVDEIKAAKEEAAQLMRFGDAASAVQKLESVRPWLCVTSDLGGNVLLDLGFNLIAAGRSDEANAIFKELVRRSPNKEVKRASQQCLFQEQAQSFLKVDSTPATNEFAKISRLTSVKGVKRYALADAYLSSPNRPPVATLSEARMVLRSAAVRRNGGAAPQRIPQALSFVRTQPLSVRLPQSVFGADGVVAAQQSLRGEWLLGLSCKEGKLDFAPLEANQQLFSSVDAPGSGSFERLARGALPALVRSAGTIQVCWSGGNAAAASSTQDEPKQGLRVRLATQSASLGPVPLPSPPPTDEEIVLLDGTICVTYAPSVGYMVWARPSMQAPSLSADESLD</sequence>
<proteinExistence type="predicted"/>
<reference evidence="3 4" key="1">
    <citation type="journal article" date="2024" name="Science">
        <title>Giant polyketide synthase enzymes in the biosynthesis of giant marine polyether toxins.</title>
        <authorList>
            <person name="Fallon T.R."/>
            <person name="Shende V.V."/>
            <person name="Wierzbicki I.H."/>
            <person name="Pendleton A.L."/>
            <person name="Watervoot N.F."/>
            <person name="Auber R.P."/>
            <person name="Gonzalez D.J."/>
            <person name="Wisecaver J.H."/>
            <person name="Moore B.S."/>
        </authorList>
    </citation>
    <scope>NUCLEOTIDE SEQUENCE [LARGE SCALE GENOMIC DNA]</scope>
    <source>
        <strain evidence="3 4">12B1</strain>
    </source>
</reference>
<gene>
    <name evidence="3" type="ORF">AB1Y20_003193</name>
</gene>
<dbReference type="PANTHER" id="PTHR35482:SF1">
    <property type="entry name" value="CYTOCHROME C OXIDASE SUBUNIT"/>
    <property type="match status" value="1"/>
</dbReference>
<evidence type="ECO:0000313" key="3">
    <source>
        <dbReference type="EMBL" id="KAL1518921.1"/>
    </source>
</evidence>
<dbReference type="AlphaFoldDB" id="A0AB34JBI5"/>
<protein>
    <submittedName>
        <fullName evidence="3">Uncharacterized protein</fullName>
    </submittedName>
</protein>
<evidence type="ECO:0000256" key="1">
    <source>
        <dbReference type="SAM" id="MobiDB-lite"/>
    </source>
</evidence>